<sequence length="37" mass="3976">MPNRLSLIALPDIPLVQPDDDLCDLIGSSVVRAGEEL</sequence>
<dbReference type="EMBL" id="UINC01163928">
    <property type="protein sequence ID" value="SVD64500.1"/>
    <property type="molecule type" value="Genomic_DNA"/>
</dbReference>
<name>A0A382X0Z0_9ZZZZ</name>
<protein>
    <submittedName>
        <fullName evidence="1">Uncharacterized protein</fullName>
    </submittedName>
</protein>
<organism evidence="1">
    <name type="scientific">marine metagenome</name>
    <dbReference type="NCBI Taxonomy" id="408172"/>
    <lineage>
        <taxon>unclassified sequences</taxon>
        <taxon>metagenomes</taxon>
        <taxon>ecological metagenomes</taxon>
    </lineage>
</organism>
<reference evidence="1" key="1">
    <citation type="submission" date="2018-05" db="EMBL/GenBank/DDBJ databases">
        <authorList>
            <person name="Lanie J.A."/>
            <person name="Ng W.-L."/>
            <person name="Kazmierczak K.M."/>
            <person name="Andrzejewski T.M."/>
            <person name="Davidsen T.M."/>
            <person name="Wayne K.J."/>
            <person name="Tettelin H."/>
            <person name="Glass J.I."/>
            <person name="Rusch D."/>
            <person name="Podicherti R."/>
            <person name="Tsui H.-C.T."/>
            <person name="Winkler M.E."/>
        </authorList>
    </citation>
    <scope>NUCLEOTIDE SEQUENCE</scope>
</reference>
<feature type="non-terminal residue" evidence="1">
    <location>
        <position position="37"/>
    </location>
</feature>
<evidence type="ECO:0000313" key="1">
    <source>
        <dbReference type="EMBL" id="SVD64500.1"/>
    </source>
</evidence>
<accession>A0A382X0Z0</accession>
<gene>
    <name evidence="1" type="ORF">METZ01_LOCUS417354</name>
</gene>
<proteinExistence type="predicted"/>
<dbReference type="AlphaFoldDB" id="A0A382X0Z0"/>